<proteinExistence type="predicted"/>
<dbReference type="EMBL" id="CP000842">
    <property type="protein sequence ID" value="ABW32930.1"/>
    <property type="molecule type" value="Genomic_DNA"/>
</dbReference>
<gene>
    <name evidence="1" type="ordered locus">AM1_E0161</name>
</gene>
<name>A8ZPJ4_ACAM1</name>
<dbReference type="KEGG" id="amr:AM1_E0161"/>
<dbReference type="AlphaFoldDB" id="A8ZPJ4"/>
<reference evidence="1 2" key="1">
    <citation type="journal article" date="2008" name="Proc. Natl. Acad. Sci. U.S.A.">
        <title>Niche adaptation and genome expansion in the chlorophyll d-producing cyanobacterium Acaryochloris marina.</title>
        <authorList>
            <person name="Swingley W.D."/>
            <person name="Chen M."/>
            <person name="Cheung P.C."/>
            <person name="Conrad A.L."/>
            <person name="Dejesa L.C."/>
            <person name="Hao J."/>
            <person name="Honchak B.M."/>
            <person name="Karbach L.E."/>
            <person name="Kurdoglu A."/>
            <person name="Lahiri S."/>
            <person name="Mastrian S.D."/>
            <person name="Miyashita H."/>
            <person name="Page L."/>
            <person name="Ramakrishna P."/>
            <person name="Satoh S."/>
            <person name="Sattley W.M."/>
            <person name="Shimada Y."/>
            <person name="Taylor H.L."/>
            <person name="Tomo T."/>
            <person name="Tsuchiya T."/>
            <person name="Wang Z.T."/>
            <person name="Raymond J."/>
            <person name="Mimuro M."/>
            <person name="Blankenship R.E."/>
            <person name="Touchman J.W."/>
        </authorList>
    </citation>
    <scope>NUCLEOTIDE SEQUENCE [LARGE SCALE GENOMIC DNA]</scope>
    <source>
        <strain evidence="2">MBIC 11017</strain>
        <plasmid evidence="2">Plasmid pREB5</plasmid>
    </source>
</reference>
<keyword evidence="1" id="KW-0614">Plasmid</keyword>
<keyword evidence="2" id="KW-1185">Reference proteome</keyword>
<evidence type="ECO:0000313" key="1">
    <source>
        <dbReference type="EMBL" id="ABW32930.1"/>
    </source>
</evidence>
<evidence type="ECO:0000313" key="2">
    <source>
        <dbReference type="Proteomes" id="UP000000268"/>
    </source>
</evidence>
<accession>A8ZPJ4</accession>
<protein>
    <submittedName>
        <fullName evidence="1">Uncharacterized protein</fullName>
    </submittedName>
</protein>
<geneLocation type="plasmid" evidence="1 2">
    <name>pREB5</name>
</geneLocation>
<dbReference type="Proteomes" id="UP000000268">
    <property type="component" value="Plasmid pREB5"/>
</dbReference>
<dbReference type="HOGENOM" id="CLU_3113341_0_0_3"/>
<organism evidence="1 2">
    <name type="scientific">Acaryochloris marina (strain MBIC 11017)</name>
    <dbReference type="NCBI Taxonomy" id="329726"/>
    <lineage>
        <taxon>Bacteria</taxon>
        <taxon>Bacillati</taxon>
        <taxon>Cyanobacteriota</taxon>
        <taxon>Cyanophyceae</taxon>
        <taxon>Acaryochloridales</taxon>
        <taxon>Acaryochloridaceae</taxon>
        <taxon>Acaryochloris</taxon>
    </lineage>
</organism>
<sequence>MRSLPNIEPPKGGTNFLARGKTLVHLSNLIFISKIPQTVQIDAQVLRLEN</sequence>